<keyword evidence="4" id="KW-0808">Transferase</keyword>
<dbReference type="SUPFAM" id="SSF55785">
    <property type="entry name" value="PYP-like sensor domain (PAS domain)"/>
    <property type="match status" value="1"/>
</dbReference>
<dbReference type="SMART" id="SM00388">
    <property type="entry name" value="HisKA"/>
    <property type="match status" value="1"/>
</dbReference>
<proteinExistence type="predicted"/>
<dbReference type="PANTHER" id="PTHR43304:SF1">
    <property type="entry name" value="PAC DOMAIN-CONTAINING PROTEIN"/>
    <property type="match status" value="1"/>
</dbReference>
<feature type="domain" description="PAC" evidence="8">
    <location>
        <begin position="89"/>
        <end position="145"/>
    </location>
</feature>
<dbReference type="GO" id="GO:0000155">
    <property type="term" value="F:phosphorelay sensor kinase activity"/>
    <property type="evidence" value="ECO:0007669"/>
    <property type="project" value="InterPro"/>
</dbReference>
<dbReference type="AlphaFoldDB" id="A0A6J6NQ87"/>
<accession>A0A6J6NQ87</accession>
<name>A0A6J6NQ87_9ZZZZ</name>
<dbReference type="SMART" id="SM00091">
    <property type="entry name" value="PAS"/>
    <property type="match status" value="1"/>
</dbReference>
<organism evidence="9">
    <name type="scientific">freshwater metagenome</name>
    <dbReference type="NCBI Taxonomy" id="449393"/>
    <lineage>
        <taxon>unclassified sequences</taxon>
        <taxon>metagenomes</taxon>
        <taxon>ecological metagenomes</taxon>
    </lineage>
</organism>
<dbReference type="InterPro" id="IPR052162">
    <property type="entry name" value="Sensor_kinase/Photoreceptor"/>
</dbReference>
<feature type="domain" description="PAS" evidence="7">
    <location>
        <begin position="19"/>
        <end position="89"/>
    </location>
</feature>
<evidence type="ECO:0000256" key="1">
    <source>
        <dbReference type="ARBA" id="ARBA00000085"/>
    </source>
</evidence>
<dbReference type="EMBL" id="CAEZXR010000017">
    <property type="protein sequence ID" value="CAB4688396.1"/>
    <property type="molecule type" value="Genomic_DNA"/>
</dbReference>
<evidence type="ECO:0000259" key="6">
    <source>
        <dbReference type="PROSITE" id="PS50109"/>
    </source>
</evidence>
<dbReference type="CDD" id="cd00130">
    <property type="entry name" value="PAS"/>
    <property type="match status" value="1"/>
</dbReference>
<dbReference type="SMART" id="SM00387">
    <property type="entry name" value="HATPase_c"/>
    <property type="match status" value="1"/>
</dbReference>
<dbReference type="SMART" id="SM00086">
    <property type="entry name" value="PAC"/>
    <property type="match status" value="1"/>
</dbReference>
<dbReference type="Pfam" id="PF00512">
    <property type="entry name" value="HisKA"/>
    <property type="match status" value="1"/>
</dbReference>
<dbReference type="InterPro" id="IPR000014">
    <property type="entry name" value="PAS"/>
</dbReference>
<reference evidence="9" key="1">
    <citation type="submission" date="2020-05" db="EMBL/GenBank/DDBJ databases">
        <authorList>
            <person name="Chiriac C."/>
            <person name="Salcher M."/>
            <person name="Ghai R."/>
            <person name="Kavagutti S V."/>
        </authorList>
    </citation>
    <scope>NUCLEOTIDE SEQUENCE</scope>
</reference>
<dbReference type="InterPro" id="IPR000700">
    <property type="entry name" value="PAS-assoc_C"/>
</dbReference>
<keyword evidence="3" id="KW-0597">Phosphoprotein</keyword>
<dbReference type="Gene3D" id="3.30.565.10">
    <property type="entry name" value="Histidine kinase-like ATPase, C-terminal domain"/>
    <property type="match status" value="1"/>
</dbReference>
<dbReference type="NCBIfam" id="TIGR00229">
    <property type="entry name" value="sensory_box"/>
    <property type="match status" value="1"/>
</dbReference>
<evidence type="ECO:0000259" key="8">
    <source>
        <dbReference type="PROSITE" id="PS50113"/>
    </source>
</evidence>
<dbReference type="Gene3D" id="3.30.450.20">
    <property type="entry name" value="PAS domain"/>
    <property type="match status" value="1"/>
</dbReference>
<dbReference type="InterPro" id="IPR003594">
    <property type="entry name" value="HATPase_dom"/>
</dbReference>
<dbReference type="Pfam" id="PF08447">
    <property type="entry name" value="PAS_3"/>
    <property type="match status" value="1"/>
</dbReference>
<dbReference type="SUPFAM" id="SSF47384">
    <property type="entry name" value="Homodimeric domain of signal transducing histidine kinase"/>
    <property type="match status" value="1"/>
</dbReference>
<sequence>MTVEANPLAETPRSALSQAEERWRLTLDHSPLGMALVSPAGAFLRVNPALCEIVGHSAEILIGLTFQDITHPEDLEMDLALVDECLLGQRTSYRLLKRYLHADGRQVWVEISVALVRDEDDVPLHFVVHVEDVGEQMVAQAQVQALVSELAARTAELQRSNGELEHFAAVASHDLRSPLSVISGYLELLAADHGDTLDARGRGYLDRAQDAAGRMMGLLDALLGYARLDGDVLRRSPVDIDLLLDEVLADLSADACQLAAHVVRRIAPGGLHADPELVRQLLQNLVANAVKYRAPERALEILVELEPSGGDWCLSVVDNGRGIAPDLIERAFDMFTRDEADPTPGAGIGLATCRRIVARHGGRIWAEPVVGGGTAVRCLLPGRRVLA</sequence>
<dbReference type="InterPro" id="IPR036890">
    <property type="entry name" value="HATPase_C_sf"/>
</dbReference>
<gene>
    <name evidence="9" type="ORF">UFOPK2579_00247</name>
</gene>
<dbReference type="Pfam" id="PF02518">
    <property type="entry name" value="HATPase_c"/>
    <property type="match status" value="1"/>
</dbReference>
<dbReference type="InterPro" id="IPR036097">
    <property type="entry name" value="HisK_dim/P_sf"/>
</dbReference>
<evidence type="ECO:0000256" key="3">
    <source>
        <dbReference type="ARBA" id="ARBA00022553"/>
    </source>
</evidence>
<comment type="catalytic activity">
    <reaction evidence="1">
        <text>ATP + protein L-histidine = ADP + protein N-phospho-L-histidine.</text>
        <dbReference type="EC" id="2.7.13.3"/>
    </reaction>
</comment>
<dbReference type="Gene3D" id="1.10.287.130">
    <property type="match status" value="1"/>
</dbReference>
<feature type="domain" description="Histidine kinase" evidence="6">
    <location>
        <begin position="170"/>
        <end position="384"/>
    </location>
</feature>
<dbReference type="InterPro" id="IPR003661">
    <property type="entry name" value="HisK_dim/P_dom"/>
</dbReference>
<dbReference type="CDD" id="cd00082">
    <property type="entry name" value="HisKA"/>
    <property type="match status" value="1"/>
</dbReference>
<dbReference type="InterPro" id="IPR035965">
    <property type="entry name" value="PAS-like_dom_sf"/>
</dbReference>
<dbReference type="InterPro" id="IPR013655">
    <property type="entry name" value="PAS_fold_3"/>
</dbReference>
<dbReference type="InterPro" id="IPR001610">
    <property type="entry name" value="PAC"/>
</dbReference>
<keyword evidence="5" id="KW-0418">Kinase</keyword>
<dbReference type="PANTHER" id="PTHR43304">
    <property type="entry name" value="PHYTOCHROME-LIKE PROTEIN CPH1"/>
    <property type="match status" value="1"/>
</dbReference>
<evidence type="ECO:0000313" key="9">
    <source>
        <dbReference type="EMBL" id="CAB4688396.1"/>
    </source>
</evidence>
<protein>
    <recommendedName>
        <fullName evidence="2">histidine kinase</fullName>
        <ecNumber evidence="2">2.7.13.3</ecNumber>
    </recommendedName>
</protein>
<dbReference type="EC" id="2.7.13.3" evidence="2"/>
<dbReference type="PROSITE" id="PS50112">
    <property type="entry name" value="PAS"/>
    <property type="match status" value="1"/>
</dbReference>
<dbReference type="SUPFAM" id="SSF55874">
    <property type="entry name" value="ATPase domain of HSP90 chaperone/DNA topoisomerase II/histidine kinase"/>
    <property type="match status" value="1"/>
</dbReference>
<dbReference type="InterPro" id="IPR005467">
    <property type="entry name" value="His_kinase_dom"/>
</dbReference>
<evidence type="ECO:0000256" key="5">
    <source>
        <dbReference type="ARBA" id="ARBA00022777"/>
    </source>
</evidence>
<dbReference type="InterPro" id="IPR004358">
    <property type="entry name" value="Sig_transdc_His_kin-like_C"/>
</dbReference>
<evidence type="ECO:0000256" key="2">
    <source>
        <dbReference type="ARBA" id="ARBA00012438"/>
    </source>
</evidence>
<evidence type="ECO:0000259" key="7">
    <source>
        <dbReference type="PROSITE" id="PS50112"/>
    </source>
</evidence>
<dbReference type="PRINTS" id="PR00344">
    <property type="entry name" value="BCTRLSENSOR"/>
</dbReference>
<dbReference type="PROSITE" id="PS50109">
    <property type="entry name" value="HIS_KIN"/>
    <property type="match status" value="1"/>
</dbReference>
<evidence type="ECO:0000256" key="4">
    <source>
        <dbReference type="ARBA" id="ARBA00022679"/>
    </source>
</evidence>
<dbReference type="PROSITE" id="PS50113">
    <property type="entry name" value="PAC"/>
    <property type="match status" value="1"/>
</dbReference>